<name>A0A1M6SZ03_9BACL</name>
<evidence type="ECO:0000313" key="3">
    <source>
        <dbReference type="Proteomes" id="UP000184016"/>
    </source>
</evidence>
<feature type="region of interest" description="Disordered" evidence="1">
    <location>
        <begin position="1"/>
        <end position="54"/>
    </location>
</feature>
<feature type="compositionally biased region" description="Polar residues" evidence="1">
    <location>
        <begin position="30"/>
        <end position="54"/>
    </location>
</feature>
<evidence type="ECO:0000256" key="1">
    <source>
        <dbReference type="SAM" id="MobiDB-lite"/>
    </source>
</evidence>
<feature type="compositionally biased region" description="Low complexity" evidence="1">
    <location>
        <begin position="151"/>
        <end position="178"/>
    </location>
</feature>
<dbReference type="EMBL" id="FRAF01000015">
    <property type="protein sequence ID" value="SHK49953.1"/>
    <property type="molecule type" value="Genomic_DNA"/>
</dbReference>
<keyword evidence="3" id="KW-1185">Reference proteome</keyword>
<proteinExistence type="predicted"/>
<evidence type="ECO:0000313" key="2">
    <source>
        <dbReference type="EMBL" id="SHK49953.1"/>
    </source>
</evidence>
<reference evidence="3" key="1">
    <citation type="submission" date="2016-11" db="EMBL/GenBank/DDBJ databases">
        <authorList>
            <person name="Varghese N."/>
            <person name="Submissions S."/>
        </authorList>
    </citation>
    <scope>NUCLEOTIDE SEQUENCE [LARGE SCALE GENOMIC DNA]</scope>
    <source>
        <strain evidence="3">USBA-503</strain>
    </source>
</reference>
<feature type="region of interest" description="Disordered" evidence="1">
    <location>
        <begin position="138"/>
        <end position="192"/>
    </location>
</feature>
<accession>A0A1M6SZ03</accession>
<dbReference type="RefSeq" id="WP_072874362.1">
    <property type="nucleotide sequence ID" value="NZ_FRAF01000015.1"/>
</dbReference>
<protein>
    <submittedName>
        <fullName evidence="2">Uncharacterized protein</fullName>
    </submittedName>
</protein>
<dbReference type="Proteomes" id="UP000184016">
    <property type="component" value="Unassembled WGS sequence"/>
</dbReference>
<dbReference type="AlphaFoldDB" id="A0A1M6SZ03"/>
<gene>
    <name evidence="2" type="ORF">SAMN05443507_11518</name>
</gene>
<sequence>MATKTPVPKKALPSATKRRKTAGKAATPKSTTSLPNPNQSNGSSTNKKKQSQTLSQLLTPKNIQNSFKAVDNLRSTVKNWLSYLQQADVWLDSIYGTTTSLKEAGILEKLTSKKKGKLTTEDFTTIFATILNTPLGGRMLQGLGGGETSSEETPATPEPTASAATNQNSSGQNGSGQQPAARNPTLPPPGMM</sequence>
<organism evidence="2 3">
    <name type="scientific">Alicyclobacillus tolerans</name>
    <dbReference type="NCBI Taxonomy" id="90970"/>
    <lineage>
        <taxon>Bacteria</taxon>
        <taxon>Bacillati</taxon>
        <taxon>Bacillota</taxon>
        <taxon>Bacilli</taxon>
        <taxon>Bacillales</taxon>
        <taxon>Alicyclobacillaceae</taxon>
        <taxon>Alicyclobacillus</taxon>
    </lineage>
</organism>
<dbReference type="OrthoDB" id="2376772at2"/>